<evidence type="ECO:0000256" key="1">
    <source>
        <dbReference type="SAM" id="Phobius"/>
    </source>
</evidence>
<dbReference type="Proteomes" id="UP000005408">
    <property type="component" value="Unassembled WGS sequence"/>
</dbReference>
<protein>
    <submittedName>
        <fullName evidence="2">Uncharacterized protein</fullName>
    </submittedName>
</protein>
<evidence type="ECO:0000313" key="3">
    <source>
        <dbReference type="Proteomes" id="UP000005408"/>
    </source>
</evidence>
<reference evidence="2" key="1">
    <citation type="submission" date="2022-08" db="UniProtKB">
        <authorList>
            <consortium name="EnsemblMetazoa"/>
        </authorList>
    </citation>
    <scope>IDENTIFICATION</scope>
    <source>
        <strain evidence="2">05x7-T-G4-1.051#20</strain>
    </source>
</reference>
<keyword evidence="1" id="KW-1133">Transmembrane helix</keyword>
<dbReference type="AlphaFoldDB" id="A0A8W8JAV1"/>
<sequence>MGYKATITVSFIIWAECTMISDSKYCVWSNHTLDVVNSCPKTRSEVAKRATLKNCTSLAEIQNCSAPDIFKYHCVMNEFQNAFVEVCAPSFYIFGFCTEYNTYGAVIQPHYRLKCSNVDPPCAARYISTDAYLYTGCYDLVKNHIFEKSTKVPSQLDNLNNTSKSLEKNKRLEPNDSAYVIRIGVISVVSIAVVIFVGTCLFVRLYARTSSRGLSQKYEKCKPDATCP</sequence>
<dbReference type="EnsemblMetazoa" id="G18194.1">
    <property type="protein sequence ID" value="G18194.1:cds"/>
    <property type="gene ID" value="G18194"/>
</dbReference>
<name>A0A8W8JAV1_MAGGI</name>
<accession>A0A8W8JAV1</accession>
<keyword evidence="1" id="KW-0472">Membrane</keyword>
<feature type="transmembrane region" description="Helical" evidence="1">
    <location>
        <begin position="179"/>
        <end position="207"/>
    </location>
</feature>
<keyword evidence="3" id="KW-1185">Reference proteome</keyword>
<evidence type="ECO:0000313" key="2">
    <source>
        <dbReference type="EnsemblMetazoa" id="G18194.1:cds"/>
    </source>
</evidence>
<organism evidence="2 3">
    <name type="scientific">Magallana gigas</name>
    <name type="common">Pacific oyster</name>
    <name type="synonym">Crassostrea gigas</name>
    <dbReference type="NCBI Taxonomy" id="29159"/>
    <lineage>
        <taxon>Eukaryota</taxon>
        <taxon>Metazoa</taxon>
        <taxon>Spiralia</taxon>
        <taxon>Lophotrochozoa</taxon>
        <taxon>Mollusca</taxon>
        <taxon>Bivalvia</taxon>
        <taxon>Autobranchia</taxon>
        <taxon>Pteriomorphia</taxon>
        <taxon>Ostreida</taxon>
        <taxon>Ostreoidea</taxon>
        <taxon>Ostreidae</taxon>
        <taxon>Magallana</taxon>
    </lineage>
</organism>
<keyword evidence="1" id="KW-0812">Transmembrane</keyword>
<proteinExistence type="predicted"/>